<dbReference type="InterPro" id="IPR012000">
    <property type="entry name" value="Thiamin_PyroP_enz_cen_dom"/>
</dbReference>
<dbReference type="CDD" id="cd07035">
    <property type="entry name" value="TPP_PYR_POX_like"/>
    <property type="match status" value="1"/>
</dbReference>
<feature type="domain" description="Thiamine pyrophosphate enzyme TPP-binding" evidence="6">
    <location>
        <begin position="422"/>
        <end position="569"/>
    </location>
</feature>
<dbReference type="Pfam" id="PF02775">
    <property type="entry name" value="TPP_enzyme_C"/>
    <property type="match status" value="1"/>
</dbReference>
<dbReference type="RefSeq" id="WP_150964180.1">
    <property type="nucleotide sequence ID" value="NZ_VZZJ01000010.1"/>
</dbReference>
<dbReference type="InterPro" id="IPR045229">
    <property type="entry name" value="TPP_enz"/>
</dbReference>
<dbReference type="InterPro" id="IPR011766">
    <property type="entry name" value="TPP_enzyme_TPP-bd"/>
</dbReference>
<evidence type="ECO:0000313" key="9">
    <source>
        <dbReference type="Proteomes" id="UP000441523"/>
    </source>
</evidence>
<keyword evidence="3 4" id="KW-0786">Thiamine pyrophosphate</keyword>
<dbReference type="GO" id="GO:0009099">
    <property type="term" value="P:L-valine biosynthetic process"/>
    <property type="evidence" value="ECO:0007669"/>
    <property type="project" value="TreeGrafter"/>
</dbReference>
<comment type="similarity">
    <text evidence="2 4">Belongs to the TPP enzyme family.</text>
</comment>
<dbReference type="Pfam" id="PF00205">
    <property type="entry name" value="TPP_enzyme_M"/>
    <property type="match status" value="1"/>
</dbReference>
<comment type="cofactor">
    <cofactor evidence="1">
        <name>thiamine diphosphate</name>
        <dbReference type="ChEBI" id="CHEBI:58937"/>
    </cofactor>
</comment>
<evidence type="ECO:0000256" key="2">
    <source>
        <dbReference type="ARBA" id="ARBA00007812"/>
    </source>
</evidence>
<comment type="caution">
    <text evidence="8">The sequence shown here is derived from an EMBL/GenBank/DDBJ whole genome shotgun (WGS) entry which is preliminary data.</text>
</comment>
<dbReference type="InterPro" id="IPR029035">
    <property type="entry name" value="DHS-like_NAD/FAD-binding_dom"/>
</dbReference>
<dbReference type="GO" id="GO:0000287">
    <property type="term" value="F:magnesium ion binding"/>
    <property type="evidence" value="ECO:0007669"/>
    <property type="project" value="InterPro"/>
</dbReference>
<dbReference type="PANTHER" id="PTHR18968">
    <property type="entry name" value="THIAMINE PYROPHOSPHATE ENZYMES"/>
    <property type="match status" value="1"/>
</dbReference>
<evidence type="ECO:0000256" key="3">
    <source>
        <dbReference type="ARBA" id="ARBA00023052"/>
    </source>
</evidence>
<dbReference type="CDD" id="cd00568">
    <property type="entry name" value="TPP_enzymes"/>
    <property type="match status" value="1"/>
</dbReference>
<dbReference type="InterPro" id="IPR012001">
    <property type="entry name" value="Thiamin_PyroP_enz_TPP-bd_dom"/>
</dbReference>
<evidence type="ECO:0000259" key="5">
    <source>
        <dbReference type="Pfam" id="PF00205"/>
    </source>
</evidence>
<accession>A0A6N6MRQ1</accession>
<reference evidence="8 9" key="1">
    <citation type="submission" date="2019-09" db="EMBL/GenBank/DDBJ databases">
        <title>YIM 132548 draft genome.</title>
        <authorList>
            <person name="Jiang L."/>
        </authorList>
    </citation>
    <scope>NUCLEOTIDE SEQUENCE [LARGE SCALE GENOMIC DNA]</scope>
    <source>
        <strain evidence="8 9">YIM 132548</strain>
    </source>
</reference>
<proteinExistence type="inferred from homology"/>
<feature type="domain" description="Thiamine pyrophosphate enzyme N-terminal TPP-binding" evidence="7">
    <location>
        <begin position="26"/>
        <end position="138"/>
    </location>
</feature>
<dbReference type="PANTHER" id="PTHR18968:SF13">
    <property type="entry name" value="ACETOLACTATE SYNTHASE CATALYTIC SUBUNIT, MITOCHONDRIAL"/>
    <property type="match status" value="1"/>
</dbReference>
<evidence type="ECO:0000259" key="6">
    <source>
        <dbReference type="Pfam" id="PF02775"/>
    </source>
</evidence>
<dbReference type="Gene3D" id="3.40.50.1220">
    <property type="entry name" value="TPP-binding domain"/>
    <property type="match status" value="1"/>
</dbReference>
<dbReference type="InterPro" id="IPR000399">
    <property type="entry name" value="TPP-bd_CS"/>
</dbReference>
<organism evidence="8 9">
    <name type="scientific">Methylobacterium planeticum</name>
    <dbReference type="NCBI Taxonomy" id="2615211"/>
    <lineage>
        <taxon>Bacteria</taxon>
        <taxon>Pseudomonadati</taxon>
        <taxon>Pseudomonadota</taxon>
        <taxon>Alphaproteobacteria</taxon>
        <taxon>Hyphomicrobiales</taxon>
        <taxon>Methylobacteriaceae</taxon>
        <taxon>Methylobacterium</taxon>
    </lineage>
</organism>
<dbReference type="GO" id="GO:0050660">
    <property type="term" value="F:flavin adenine dinucleotide binding"/>
    <property type="evidence" value="ECO:0007669"/>
    <property type="project" value="TreeGrafter"/>
</dbReference>
<dbReference type="GO" id="GO:0005948">
    <property type="term" value="C:acetolactate synthase complex"/>
    <property type="evidence" value="ECO:0007669"/>
    <property type="project" value="TreeGrafter"/>
</dbReference>
<dbReference type="GO" id="GO:0030976">
    <property type="term" value="F:thiamine pyrophosphate binding"/>
    <property type="evidence" value="ECO:0007669"/>
    <property type="project" value="InterPro"/>
</dbReference>
<keyword evidence="9" id="KW-1185">Reference proteome</keyword>
<dbReference type="GO" id="GO:0009097">
    <property type="term" value="P:isoleucine biosynthetic process"/>
    <property type="evidence" value="ECO:0007669"/>
    <property type="project" value="TreeGrafter"/>
</dbReference>
<dbReference type="AlphaFoldDB" id="A0A6N6MRQ1"/>
<dbReference type="SUPFAM" id="SSF52518">
    <property type="entry name" value="Thiamin diphosphate-binding fold (THDP-binding)"/>
    <property type="match status" value="2"/>
</dbReference>
<dbReference type="GO" id="GO:0003984">
    <property type="term" value="F:acetolactate synthase activity"/>
    <property type="evidence" value="ECO:0007669"/>
    <property type="project" value="TreeGrafter"/>
</dbReference>
<protein>
    <submittedName>
        <fullName evidence="8">Acetolactate synthase catalytic subunit</fullName>
    </submittedName>
</protein>
<dbReference type="InterPro" id="IPR029061">
    <property type="entry name" value="THDP-binding"/>
</dbReference>
<feature type="domain" description="Thiamine pyrophosphate enzyme central" evidence="5">
    <location>
        <begin position="216"/>
        <end position="354"/>
    </location>
</feature>
<dbReference type="PROSITE" id="PS00187">
    <property type="entry name" value="TPP_ENZYMES"/>
    <property type="match status" value="1"/>
</dbReference>
<evidence type="ECO:0000256" key="4">
    <source>
        <dbReference type="RuleBase" id="RU362132"/>
    </source>
</evidence>
<evidence type="ECO:0000256" key="1">
    <source>
        <dbReference type="ARBA" id="ARBA00001964"/>
    </source>
</evidence>
<gene>
    <name evidence="8" type="ORF">F6X51_13490</name>
</gene>
<name>A0A6N6MRQ1_9HYPH</name>
<dbReference type="SUPFAM" id="SSF52467">
    <property type="entry name" value="DHS-like NAD/FAD-binding domain"/>
    <property type="match status" value="1"/>
</dbReference>
<sequence>MTHSSAPSQSCARATLSSTSARANLTGAHVLAAALQRHGVRDVFGQSIPSALFLAAPDYGIRQVGYRTENAGAAMADAYARISGRVAVVAAQNGPAATLLVPGLAEALKASTPVVAIVQDVHRSFTDKNAFQELDHFALFAGVAKWVRRVAVPSRIDDYVDMAFTAAASGRPGPAVLLVPLDLLDAQHDLEPAGSRRQACLGTYPLDRTVADPERVAEAASLIAGAERPVVIAGGGVHASGATVELTALQALGLPVATTVMGKGAVDETASLSLGVVGYFMAPRGRTAHLRDLVSGADVVVLVGNRTNQNGTDSWSLYPSDARYIHIDVDGGEVGRNYEALRLVGDAKLTLAALARALRERGTTALAGRRGALEAGIDRARRAHADDMARLVDMDAVPIRPERIMAEIDAVTTPETIVVADASYSSIWIANFITARRPGQRFLTPRGIAGLGWGLPFALGAKAARPAAPVICVTGDGGFGHVWSELETARRMRLPVVVVVLNNQILGYQKHAELSLFGDHTDVCHFEAVDHAAIARACGGVGIRVEQPGDLAPALREALTRDAVTVIDVVTDQRAYPPITSFEGKDALET</sequence>
<dbReference type="Gene3D" id="3.40.50.970">
    <property type="match status" value="2"/>
</dbReference>
<dbReference type="Proteomes" id="UP000441523">
    <property type="component" value="Unassembled WGS sequence"/>
</dbReference>
<dbReference type="EMBL" id="VZZJ01000010">
    <property type="protein sequence ID" value="KAB1072990.1"/>
    <property type="molecule type" value="Genomic_DNA"/>
</dbReference>
<dbReference type="NCBIfam" id="NF004772">
    <property type="entry name" value="PRK06112.1"/>
    <property type="match status" value="1"/>
</dbReference>
<dbReference type="Pfam" id="PF02776">
    <property type="entry name" value="TPP_enzyme_N"/>
    <property type="match status" value="1"/>
</dbReference>
<evidence type="ECO:0000313" key="8">
    <source>
        <dbReference type="EMBL" id="KAB1072990.1"/>
    </source>
</evidence>
<evidence type="ECO:0000259" key="7">
    <source>
        <dbReference type="Pfam" id="PF02776"/>
    </source>
</evidence>